<reference evidence="7 8" key="1">
    <citation type="submission" date="2019-07" db="EMBL/GenBank/DDBJ databases">
        <authorList>
            <person name="Cremers G."/>
        </authorList>
    </citation>
    <scope>NUCLEOTIDE SEQUENCE [LARGE SCALE GENOMIC DNA]</scope>
</reference>
<dbReference type="PANTHER" id="PTHR21343">
    <property type="entry name" value="DETHIOBIOTIN SYNTHETASE"/>
    <property type="match status" value="1"/>
</dbReference>
<feature type="domain" description="CobQ/CobB/MinD/ParA nucleotide binding" evidence="5">
    <location>
        <begin position="11"/>
        <end position="240"/>
    </location>
</feature>
<dbReference type="InterPro" id="IPR033949">
    <property type="entry name" value="CobQ_GATase1"/>
</dbReference>
<evidence type="ECO:0000259" key="6">
    <source>
        <dbReference type="Pfam" id="PF07685"/>
    </source>
</evidence>
<name>A0A564ZI14_9BACT</name>
<feature type="active site" description="Nucleophile" evidence="4">
    <location>
        <position position="339"/>
    </location>
</feature>
<dbReference type="HAMAP" id="MF_00028">
    <property type="entry name" value="CobQ"/>
    <property type="match status" value="1"/>
</dbReference>
<comment type="pathway">
    <text evidence="1 4">Cofactor biosynthesis; adenosylcobalamin biosynthesis.</text>
</comment>
<dbReference type="Pfam" id="PF01656">
    <property type="entry name" value="CbiA"/>
    <property type="match status" value="1"/>
</dbReference>
<gene>
    <name evidence="4 7" type="primary">cobQ</name>
    <name evidence="7" type="ORF">MELA_00663</name>
</gene>
<evidence type="ECO:0000313" key="8">
    <source>
        <dbReference type="Proteomes" id="UP000334340"/>
    </source>
</evidence>
<evidence type="ECO:0000256" key="2">
    <source>
        <dbReference type="ARBA" id="ARBA00022573"/>
    </source>
</evidence>
<organism evidence="7 8">
    <name type="scientific">Candidatus Methylomirabilis lanthanidiphila</name>
    <dbReference type="NCBI Taxonomy" id="2211376"/>
    <lineage>
        <taxon>Bacteria</taxon>
        <taxon>Candidatus Methylomirabilota</taxon>
        <taxon>Candidatus Methylomirabilia</taxon>
        <taxon>Candidatus Methylomirabilales</taxon>
        <taxon>Candidatus Methylomirabilaceae</taxon>
        <taxon>Candidatus Methylomirabilis</taxon>
    </lineage>
</organism>
<evidence type="ECO:0000256" key="1">
    <source>
        <dbReference type="ARBA" id="ARBA00004953"/>
    </source>
</evidence>
<dbReference type="Proteomes" id="UP000334340">
    <property type="component" value="Unassembled WGS sequence"/>
</dbReference>
<evidence type="ECO:0000256" key="4">
    <source>
        <dbReference type="HAMAP-Rule" id="MF_00028"/>
    </source>
</evidence>
<protein>
    <recommendedName>
        <fullName evidence="4">Cobyric acid synthase</fullName>
    </recommendedName>
</protein>
<dbReference type="CDD" id="cd05389">
    <property type="entry name" value="CobQ_N"/>
    <property type="match status" value="1"/>
</dbReference>
<evidence type="ECO:0000259" key="5">
    <source>
        <dbReference type="Pfam" id="PF01656"/>
    </source>
</evidence>
<dbReference type="Pfam" id="PF07685">
    <property type="entry name" value="GATase_3"/>
    <property type="match status" value="1"/>
</dbReference>
<dbReference type="PROSITE" id="PS51273">
    <property type="entry name" value="GATASE_TYPE_1"/>
    <property type="match status" value="1"/>
</dbReference>
<sequence>MRSAYGLAPSLMVQGTSSSVGKSVLVTALCRIFASAGYRVAPFKSQNMALNSAVTVDGGEIGRAQAVQAEAAGVEPTVDMNPILLKPEEDARCQVVVRGRPVGSFHFSEYNRMKPDLLPVIRESLELLRGAYDLVLIEGAGSPAEVNLKADEIVNMRVARLAESPVLLVGDIDRGGVFAALVGTLELLEPTERAAVQGLVINKFRGDPALLTTGLEFLMRRTGVPVLGVLPYCSDLQVPAEDSMSLDGGCWQGRGEGWLDIVVIRLPRIANFDDFEPLAQERGVRLRFIRHAHELNGADAIILPGTKSTVTDLEFLQQNGLARLICARAASGTPVLGICGGYQMLGQEIRDPKGVESDRMRVPGLGLLPVVTEFSPLKTTQRVSARVTARVGLFATVAGSMVQGYEIHMGQSRIIEVPSPCSEPLEGPFTITERQGVATEERDGAMDQTGNIVGTYLHGLFRNGPVRRTFLTYLADRKGVAPDPGWGTCSSVEATYDGLARLVASHLDMARIAKLVNLPL</sequence>
<keyword evidence="8" id="KW-1185">Reference proteome</keyword>
<dbReference type="CDD" id="cd01750">
    <property type="entry name" value="GATase1_CobQ"/>
    <property type="match status" value="1"/>
</dbReference>
<dbReference type="Gene3D" id="3.40.50.880">
    <property type="match status" value="1"/>
</dbReference>
<dbReference type="EMBL" id="CABIKM010000011">
    <property type="protein sequence ID" value="VUZ84292.1"/>
    <property type="molecule type" value="Genomic_DNA"/>
</dbReference>
<dbReference type="InterPro" id="IPR047045">
    <property type="entry name" value="CobQ_N"/>
</dbReference>
<evidence type="ECO:0000313" key="7">
    <source>
        <dbReference type="EMBL" id="VUZ84292.1"/>
    </source>
</evidence>
<dbReference type="InterPro" id="IPR004459">
    <property type="entry name" value="CobQ_synth"/>
</dbReference>
<dbReference type="InterPro" id="IPR002586">
    <property type="entry name" value="CobQ/CobB/MinD/ParA_Nub-bd_dom"/>
</dbReference>
<dbReference type="InterPro" id="IPR029062">
    <property type="entry name" value="Class_I_gatase-like"/>
</dbReference>
<feature type="domain" description="CobB/CobQ-like glutamine amidotransferase" evidence="6">
    <location>
        <begin position="260"/>
        <end position="464"/>
    </location>
</feature>
<dbReference type="InterPro" id="IPR027417">
    <property type="entry name" value="P-loop_NTPase"/>
</dbReference>
<dbReference type="NCBIfam" id="NF001989">
    <property type="entry name" value="PRK00784.1"/>
    <property type="match status" value="1"/>
</dbReference>
<dbReference type="GO" id="GO:0009236">
    <property type="term" value="P:cobalamin biosynthetic process"/>
    <property type="evidence" value="ECO:0007669"/>
    <property type="project" value="UniProtKB-UniRule"/>
</dbReference>
<dbReference type="SUPFAM" id="SSF52540">
    <property type="entry name" value="P-loop containing nucleoside triphosphate hydrolases"/>
    <property type="match status" value="1"/>
</dbReference>
<dbReference type="SUPFAM" id="SSF52317">
    <property type="entry name" value="Class I glutamine amidotransferase-like"/>
    <property type="match status" value="1"/>
</dbReference>
<dbReference type="GO" id="GO:0003824">
    <property type="term" value="F:catalytic activity"/>
    <property type="evidence" value="ECO:0007669"/>
    <property type="project" value="InterPro"/>
</dbReference>
<dbReference type="Gene3D" id="3.40.50.300">
    <property type="entry name" value="P-loop containing nucleotide triphosphate hydrolases"/>
    <property type="match status" value="1"/>
</dbReference>
<comment type="similarity">
    <text evidence="4">Belongs to the CobB/CobQ family. CobQ subfamily.</text>
</comment>
<proteinExistence type="inferred from homology"/>
<accession>A0A564ZI14</accession>
<keyword evidence="3 4" id="KW-0315">Glutamine amidotransferase</keyword>
<dbReference type="GO" id="GO:0015420">
    <property type="term" value="F:ABC-type vitamin B12 transporter activity"/>
    <property type="evidence" value="ECO:0007669"/>
    <property type="project" value="UniProtKB-UniRule"/>
</dbReference>
<evidence type="ECO:0000256" key="3">
    <source>
        <dbReference type="ARBA" id="ARBA00022962"/>
    </source>
</evidence>
<dbReference type="AlphaFoldDB" id="A0A564ZI14"/>
<comment type="function">
    <text evidence="4">Catalyzes amidations at positions B, D, E, and G on adenosylcobyrinic A,C-diamide. NH(2) groups are provided by glutamine, and one molecule of ATP is hydrogenolyzed for each amidation.</text>
</comment>
<dbReference type="InterPro" id="IPR011698">
    <property type="entry name" value="GATase_3"/>
</dbReference>
<feature type="active site" evidence="4">
    <location>
        <position position="458"/>
    </location>
</feature>
<dbReference type="PROSITE" id="PS51274">
    <property type="entry name" value="GATASE_COBBQ"/>
    <property type="match status" value="1"/>
</dbReference>
<dbReference type="PANTHER" id="PTHR21343:SF1">
    <property type="entry name" value="COBYRIC ACID SYNTHASE"/>
    <property type="match status" value="1"/>
</dbReference>
<dbReference type="NCBIfam" id="TIGR00313">
    <property type="entry name" value="cobQ"/>
    <property type="match status" value="1"/>
</dbReference>
<keyword evidence="2 4" id="KW-0169">Cobalamin biosynthesis</keyword>
<dbReference type="UniPathway" id="UPA00148"/>